<keyword evidence="1" id="KW-0472">Membrane</keyword>
<protein>
    <submittedName>
        <fullName evidence="2">Uncharacterized protein</fullName>
    </submittedName>
</protein>
<keyword evidence="1" id="KW-0812">Transmembrane</keyword>
<reference evidence="3" key="1">
    <citation type="submission" date="2017-02" db="EMBL/GenBank/DDBJ databases">
        <title>Natronthermophilus aegyptiacus gen. nov.,sp. nov., an aerobic, extremely halophilic alkalithermophilic archaeon isolated from the athalassohaline Wadi An Natrun, Egypt.</title>
        <authorList>
            <person name="Zhao B."/>
        </authorList>
    </citation>
    <scope>NUCLEOTIDE SEQUENCE [LARGE SCALE GENOMIC DNA]</scope>
    <source>
        <strain evidence="3">JW/NM-HA 15</strain>
    </source>
</reference>
<evidence type="ECO:0000256" key="1">
    <source>
        <dbReference type="SAM" id="Phobius"/>
    </source>
</evidence>
<feature type="transmembrane region" description="Helical" evidence="1">
    <location>
        <begin position="45"/>
        <end position="63"/>
    </location>
</feature>
<dbReference type="AlphaFoldDB" id="A0A2Z2HQ93"/>
<accession>A0A2Z2HQ93</accession>
<name>A0A2Z2HQ93_9EURY</name>
<dbReference type="EMBL" id="CP019893">
    <property type="protein sequence ID" value="ARS89251.1"/>
    <property type="molecule type" value="Genomic_DNA"/>
</dbReference>
<dbReference type="GeneID" id="32893511"/>
<proteinExistence type="predicted"/>
<keyword evidence="1" id="KW-1133">Transmembrane helix</keyword>
<evidence type="ECO:0000313" key="3">
    <source>
        <dbReference type="Proteomes" id="UP000250088"/>
    </source>
</evidence>
<keyword evidence="3" id="KW-1185">Reference proteome</keyword>
<dbReference type="KEGG" id="naj:B1756_05495"/>
<gene>
    <name evidence="2" type="ORF">B1756_05495</name>
</gene>
<organism evidence="2 3">
    <name type="scientific">Natrarchaeobaculum aegyptiacum</name>
    <dbReference type="NCBI Taxonomy" id="745377"/>
    <lineage>
        <taxon>Archaea</taxon>
        <taxon>Methanobacteriati</taxon>
        <taxon>Methanobacteriota</taxon>
        <taxon>Stenosarchaea group</taxon>
        <taxon>Halobacteria</taxon>
        <taxon>Halobacteriales</taxon>
        <taxon>Natrialbaceae</taxon>
        <taxon>Natrarchaeobaculum</taxon>
    </lineage>
</organism>
<feature type="transmembrane region" description="Helical" evidence="1">
    <location>
        <begin position="12"/>
        <end position="33"/>
    </location>
</feature>
<evidence type="ECO:0000313" key="2">
    <source>
        <dbReference type="EMBL" id="ARS89251.1"/>
    </source>
</evidence>
<dbReference type="Proteomes" id="UP000250088">
    <property type="component" value="Chromosome"/>
</dbReference>
<sequence length="72" mass="7593">MRTLLESDVGFYYAVGAFTVAVFVLSLVALAVVTPGGIGTRELGGLVVGFLLFVGVYLVSIAAKRLEELEDV</sequence>
<dbReference type="RefSeq" id="WP_086887635.1">
    <property type="nucleotide sequence ID" value="NZ_CP019893.1"/>
</dbReference>